<evidence type="ECO:0000313" key="2">
    <source>
        <dbReference type="EMBL" id="UYP44227.1"/>
    </source>
</evidence>
<evidence type="ECO:0000256" key="1">
    <source>
        <dbReference type="SAM" id="Phobius"/>
    </source>
</evidence>
<keyword evidence="3" id="KW-1185">Reference proteome</keyword>
<dbReference type="Proteomes" id="UP001208689">
    <property type="component" value="Chromosome"/>
</dbReference>
<feature type="transmembrane region" description="Helical" evidence="1">
    <location>
        <begin position="138"/>
        <end position="159"/>
    </location>
</feature>
<gene>
    <name evidence="2" type="ORF">NEF87_000512</name>
</gene>
<reference evidence="2" key="1">
    <citation type="submission" date="2022-09" db="EMBL/GenBank/DDBJ databases">
        <title>Actin cytoskeleton and complex cell architecture in an #Asgard archaeon.</title>
        <authorList>
            <person name="Ponce Toledo R.I."/>
            <person name="Schleper C."/>
            <person name="Rodrigues Oliveira T."/>
            <person name="Wollweber F."/>
            <person name="Xu J."/>
            <person name="Rittmann S."/>
            <person name="Klingl A."/>
            <person name="Pilhofer M."/>
        </authorList>
    </citation>
    <scope>NUCLEOTIDE SEQUENCE</scope>
    <source>
        <strain evidence="2">B-35</strain>
    </source>
</reference>
<feature type="transmembrane region" description="Helical" evidence="1">
    <location>
        <begin position="51"/>
        <end position="71"/>
    </location>
</feature>
<evidence type="ECO:0008006" key="4">
    <source>
        <dbReference type="Google" id="ProtNLM"/>
    </source>
</evidence>
<keyword evidence="1" id="KW-1133">Transmembrane helix</keyword>
<feature type="transmembrane region" description="Helical" evidence="1">
    <location>
        <begin position="106"/>
        <end position="126"/>
    </location>
</feature>
<feature type="transmembrane region" description="Helical" evidence="1">
    <location>
        <begin position="267"/>
        <end position="287"/>
    </location>
</feature>
<keyword evidence="1" id="KW-0472">Membrane</keyword>
<protein>
    <recommendedName>
        <fullName evidence="4">EamA domain-containing protein</fullName>
    </recommendedName>
</protein>
<feature type="transmembrane region" description="Helical" evidence="1">
    <location>
        <begin position="6"/>
        <end position="24"/>
    </location>
</feature>
<proteinExistence type="predicted"/>
<dbReference type="Gene3D" id="1.10.3730.20">
    <property type="match status" value="1"/>
</dbReference>
<dbReference type="EMBL" id="CP104013">
    <property type="protein sequence ID" value="UYP44227.1"/>
    <property type="molecule type" value="Genomic_DNA"/>
</dbReference>
<evidence type="ECO:0000313" key="3">
    <source>
        <dbReference type="Proteomes" id="UP001208689"/>
    </source>
</evidence>
<feature type="transmembrane region" description="Helical" evidence="1">
    <location>
        <begin position="171"/>
        <end position="191"/>
    </location>
</feature>
<accession>A0ABY6HPA4</accession>
<sequence length="300" mass="32674">MVSYAIGILFGILAGCSNFFGQILQKKAINDLPAEQASNNLMKQLIHSRTWILGFIIMSVGSAVFIFLAQLVVGAALIPGLMASGFIVLAIGSSMILKEKLTTKEFLAIFMLVLAVVLISGSQLAIEADISYFESSQFNLRIGTSSFVCLVLWLSLFYYGKRIQKFKSIPLAIGTGFPFVINNLWMGPFAATFSPIFESSATIIIWVVFGIGLVVTIVVNVLGISHYQYALEAGNASLVVPLQQLPQQIAPILIYYFIYQLNSPTNYSFILLVVGIILILIAGAILANRQIALESESLQS</sequence>
<feature type="transmembrane region" description="Helical" evidence="1">
    <location>
        <begin position="77"/>
        <end position="97"/>
    </location>
</feature>
<feature type="transmembrane region" description="Helical" evidence="1">
    <location>
        <begin position="203"/>
        <end position="224"/>
    </location>
</feature>
<name>A0ABY6HPA4_9ARCH</name>
<keyword evidence="1" id="KW-0812">Transmembrane</keyword>
<organism evidence="2 3">
    <name type="scientific">Candidatus Lokiarchaeum ossiferum</name>
    <dbReference type="NCBI Taxonomy" id="2951803"/>
    <lineage>
        <taxon>Archaea</taxon>
        <taxon>Promethearchaeati</taxon>
        <taxon>Promethearchaeota</taxon>
        <taxon>Promethearchaeia</taxon>
        <taxon>Promethearchaeales</taxon>
        <taxon>Promethearchaeaceae</taxon>
        <taxon>Candidatus Lokiarchaeum</taxon>
    </lineage>
</organism>